<dbReference type="AlphaFoldDB" id="A0A6M4G685"/>
<protein>
    <submittedName>
        <fullName evidence="1">Uncharacterized protein</fullName>
    </submittedName>
</protein>
<organism evidence="1 2">
    <name type="scientific">Sphingobium yanoikuyae</name>
    <name type="common">Sphingomonas yanoikuyae</name>
    <dbReference type="NCBI Taxonomy" id="13690"/>
    <lineage>
        <taxon>Bacteria</taxon>
        <taxon>Pseudomonadati</taxon>
        <taxon>Pseudomonadota</taxon>
        <taxon>Alphaproteobacteria</taxon>
        <taxon>Sphingomonadales</taxon>
        <taxon>Sphingomonadaceae</taxon>
        <taxon>Sphingobium</taxon>
    </lineage>
</organism>
<gene>
    <name evidence="1" type="ORF">HH800_07640</name>
</gene>
<dbReference type="Proteomes" id="UP000502611">
    <property type="component" value="Chromosome"/>
</dbReference>
<proteinExistence type="predicted"/>
<evidence type="ECO:0000313" key="2">
    <source>
        <dbReference type="Proteomes" id="UP000502611"/>
    </source>
</evidence>
<reference evidence="1 2" key="1">
    <citation type="submission" date="2020-04" db="EMBL/GenBank/DDBJ databases">
        <title>The Whole Genome Analysis of High salt-tolerant Sphingobium yanoikuyae YC-XJ2 with Aryl organophosphorus flame retardants (aryl-OPFRs)-degrading capacity and characteristics of Related phosphotriesterase.</title>
        <authorList>
            <person name="Li X."/>
        </authorList>
    </citation>
    <scope>NUCLEOTIDE SEQUENCE [LARGE SCALE GENOMIC DNA]</scope>
    <source>
        <strain evidence="1 2">YC-XJ2</strain>
    </source>
</reference>
<evidence type="ECO:0000313" key="1">
    <source>
        <dbReference type="EMBL" id="QJR02084.1"/>
    </source>
</evidence>
<dbReference type="EMBL" id="CP053021">
    <property type="protein sequence ID" value="QJR02084.1"/>
    <property type="molecule type" value="Genomic_DNA"/>
</dbReference>
<dbReference type="RefSeq" id="WP_169860705.1">
    <property type="nucleotide sequence ID" value="NZ_CP053021.1"/>
</dbReference>
<sequence>MEDHLKAAAVAADMSDDELMKAWTAVTDRENLSYEHQAVMDEMIIRRLMPDET</sequence>
<name>A0A6M4G685_SPHYA</name>
<accession>A0A6M4G685</accession>